<evidence type="ECO:0000259" key="9">
    <source>
        <dbReference type="Pfam" id="PF26002"/>
    </source>
</evidence>
<evidence type="ECO:0000256" key="7">
    <source>
        <dbReference type="SAM" id="Coils"/>
    </source>
</evidence>
<dbReference type="InterPro" id="IPR050739">
    <property type="entry name" value="MFP"/>
</dbReference>
<proteinExistence type="inferred from homology"/>
<dbReference type="PANTHER" id="PTHR30386">
    <property type="entry name" value="MEMBRANE FUSION SUBUNIT OF EMRAB-TOLC MULTIDRUG EFFLUX PUMP"/>
    <property type="match status" value="1"/>
</dbReference>
<feature type="transmembrane region" description="Helical" evidence="8">
    <location>
        <begin position="28"/>
        <end position="49"/>
    </location>
</feature>
<evidence type="ECO:0000256" key="1">
    <source>
        <dbReference type="ARBA" id="ARBA00004167"/>
    </source>
</evidence>
<keyword evidence="7" id="KW-0175">Coiled coil</keyword>
<keyword evidence="4 8" id="KW-0812">Transmembrane</keyword>
<evidence type="ECO:0000256" key="4">
    <source>
        <dbReference type="ARBA" id="ARBA00022692"/>
    </source>
</evidence>
<dbReference type="Gene3D" id="2.40.30.170">
    <property type="match status" value="1"/>
</dbReference>
<gene>
    <name evidence="10" type="ORF">BXY39_1656</name>
</gene>
<dbReference type="AlphaFoldDB" id="A0A3M0CQ62"/>
<evidence type="ECO:0000256" key="6">
    <source>
        <dbReference type="ARBA" id="ARBA00023136"/>
    </source>
</evidence>
<comment type="similarity">
    <text evidence="2">Belongs to the membrane fusion protein (MFP) (TC 8.A.1) family.</text>
</comment>
<reference evidence="10 11" key="1">
    <citation type="submission" date="2018-10" db="EMBL/GenBank/DDBJ databases">
        <title>Genomic Encyclopedia of Archaeal and Bacterial Type Strains, Phase II (KMG-II): from individual species to whole genera.</title>
        <authorList>
            <person name="Goeker M."/>
        </authorList>
    </citation>
    <scope>NUCLEOTIDE SEQUENCE [LARGE SCALE GENOMIC DNA]</scope>
    <source>
        <strain evidence="10 11">DSM 25217</strain>
    </source>
</reference>
<accession>A0A3M0CQ62</accession>
<feature type="domain" description="AprE-like beta-barrel" evidence="9">
    <location>
        <begin position="304"/>
        <end position="394"/>
    </location>
</feature>
<sequence>MTLPLFRQEALEHQRTRLWGEVILMQPLSYHIVTGLLFIVILAAGLFLASQSYARKETVSGYLVPEGGLSQIMSQRGGIVEAIYASPGDRLDKGAPIARIRLENMLPSGVSAQAELLDSVERELDDVTRRIETLPDRQKREKAALEEKRRSQSAALTALWEEKGLLEERLSLARTTLETAEDLAEKGHMPARLARERRETMLSLRQSLVSLERETLSAQAALKQTDSDLGLIGYRFDDERARLAERLEGLRQRKSTLAQNSGYVLTSAVDGTVSGVFISVGAVIKPGVPAAAVRPAGSRLQARLLVPSRAAGLIATGQKARIQYDAFPYQRFGVFTGEVTEISASILTPAELQTPVAMQESFYVANVALDSQTVPAGGQHVLLKAGMILKADVTLEKRSLVEWLLDPILALKGRV</sequence>
<feature type="coiled-coil region" evidence="7">
    <location>
        <begin position="110"/>
        <end position="137"/>
    </location>
</feature>
<dbReference type="GO" id="GO:0009306">
    <property type="term" value="P:protein secretion"/>
    <property type="evidence" value="ECO:0007669"/>
    <property type="project" value="InterPro"/>
</dbReference>
<keyword evidence="5 8" id="KW-1133">Transmembrane helix</keyword>
<dbReference type="PANTHER" id="PTHR30386:SF28">
    <property type="entry name" value="EXPORTED PROTEIN"/>
    <property type="match status" value="1"/>
</dbReference>
<evidence type="ECO:0000256" key="2">
    <source>
        <dbReference type="ARBA" id="ARBA00009477"/>
    </source>
</evidence>
<dbReference type="Proteomes" id="UP000271227">
    <property type="component" value="Unassembled WGS sequence"/>
</dbReference>
<keyword evidence="6 8" id="KW-0472">Membrane</keyword>
<protein>
    <submittedName>
        <fullName evidence="10">Membrane fusion protein</fullName>
    </submittedName>
</protein>
<dbReference type="Gene3D" id="2.40.50.100">
    <property type="match status" value="1"/>
</dbReference>
<keyword evidence="3" id="KW-0813">Transport</keyword>
<dbReference type="RefSeq" id="WP_121938315.1">
    <property type="nucleotide sequence ID" value="NZ_REFR01000010.1"/>
</dbReference>
<comment type="subcellular location">
    <subcellularLocation>
        <location evidence="1">Membrane</location>
        <topology evidence="1">Single-pass membrane protein</topology>
    </subcellularLocation>
</comment>
<dbReference type="InParanoid" id="A0A3M0CQ62"/>
<evidence type="ECO:0000256" key="5">
    <source>
        <dbReference type="ARBA" id="ARBA00022989"/>
    </source>
</evidence>
<comment type="caution">
    <text evidence="10">The sequence shown here is derived from an EMBL/GenBank/DDBJ whole genome shotgun (WGS) entry which is preliminary data.</text>
</comment>
<dbReference type="OrthoDB" id="9810980at2"/>
<evidence type="ECO:0000313" key="11">
    <source>
        <dbReference type="Proteomes" id="UP000271227"/>
    </source>
</evidence>
<organism evidence="10 11">
    <name type="scientific">Eilatimonas milleporae</name>
    <dbReference type="NCBI Taxonomy" id="911205"/>
    <lineage>
        <taxon>Bacteria</taxon>
        <taxon>Pseudomonadati</taxon>
        <taxon>Pseudomonadota</taxon>
        <taxon>Alphaproteobacteria</taxon>
        <taxon>Kordiimonadales</taxon>
        <taxon>Kordiimonadaceae</taxon>
        <taxon>Eilatimonas</taxon>
    </lineage>
</organism>
<dbReference type="PROSITE" id="PS00543">
    <property type="entry name" value="HLYD_FAMILY"/>
    <property type="match status" value="1"/>
</dbReference>
<evidence type="ECO:0000256" key="8">
    <source>
        <dbReference type="SAM" id="Phobius"/>
    </source>
</evidence>
<evidence type="ECO:0000256" key="3">
    <source>
        <dbReference type="ARBA" id="ARBA00022448"/>
    </source>
</evidence>
<name>A0A3M0CQ62_9PROT</name>
<dbReference type="GO" id="GO:0016020">
    <property type="term" value="C:membrane"/>
    <property type="evidence" value="ECO:0007669"/>
    <property type="project" value="UniProtKB-SubCell"/>
</dbReference>
<dbReference type="Pfam" id="PF26002">
    <property type="entry name" value="Beta-barrel_AprE"/>
    <property type="match status" value="1"/>
</dbReference>
<dbReference type="InterPro" id="IPR058982">
    <property type="entry name" value="Beta-barrel_AprE"/>
</dbReference>
<dbReference type="InterPro" id="IPR006144">
    <property type="entry name" value="Secretion_HlyD_CS"/>
</dbReference>
<dbReference type="EMBL" id="REFR01000010">
    <property type="protein sequence ID" value="RMB09009.1"/>
    <property type="molecule type" value="Genomic_DNA"/>
</dbReference>
<dbReference type="PRINTS" id="PR01490">
    <property type="entry name" value="RTXTOXIND"/>
</dbReference>
<keyword evidence="11" id="KW-1185">Reference proteome</keyword>
<evidence type="ECO:0000313" key="10">
    <source>
        <dbReference type="EMBL" id="RMB09009.1"/>
    </source>
</evidence>